<keyword evidence="6" id="KW-0812">Transmembrane</keyword>
<dbReference type="PANTHER" id="PTHR42961">
    <property type="entry name" value="IRON-SULFUR PROTEIN NUBPL"/>
    <property type="match status" value="1"/>
</dbReference>
<dbReference type="InterPro" id="IPR034904">
    <property type="entry name" value="FSCA_dom_sf"/>
</dbReference>
<evidence type="ECO:0000259" key="7">
    <source>
        <dbReference type="Pfam" id="PF01883"/>
    </source>
</evidence>
<evidence type="ECO:0000313" key="9">
    <source>
        <dbReference type="Proteomes" id="UP000694416"/>
    </source>
</evidence>
<dbReference type="GO" id="GO:0016226">
    <property type="term" value="P:iron-sulfur cluster assembly"/>
    <property type="evidence" value="ECO:0007669"/>
    <property type="project" value="InterPro"/>
</dbReference>
<protein>
    <recommendedName>
        <fullName evidence="7">MIP18 family-like domain-containing protein</fullName>
    </recommendedName>
</protein>
<evidence type="ECO:0000256" key="1">
    <source>
        <dbReference type="ARBA" id="ARBA00022723"/>
    </source>
</evidence>
<keyword evidence="4" id="KW-0408">Iron</keyword>
<dbReference type="Gene3D" id="3.30.300.130">
    <property type="entry name" value="Fe-S cluster assembly (FSCA)"/>
    <property type="match status" value="1"/>
</dbReference>
<evidence type="ECO:0000313" key="8">
    <source>
        <dbReference type="Ensembl" id="ENSPTEP00000006631.1"/>
    </source>
</evidence>
<dbReference type="GO" id="GO:0046872">
    <property type="term" value="F:metal ion binding"/>
    <property type="evidence" value="ECO:0007669"/>
    <property type="project" value="UniProtKB-KW"/>
</dbReference>
<reference evidence="8" key="2">
    <citation type="submission" date="2025-09" db="UniProtKB">
        <authorList>
            <consortium name="Ensembl"/>
        </authorList>
    </citation>
    <scope>IDENTIFICATION</scope>
</reference>
<sequence>MFICVIYIYIYIWYIYIYFFFVLFVFFVFFVFFFLPPTLGNMDSDFIDEEFVYGKNISKIKKKKELILSSLKNVIDPDLKKNIVELNFVRNLKITEKESGKYQVELDLNLTTPACPVKDELEYECKENLSIYEWIESVNINITFINYHKQNKENKVNKIENIILVYSCKGGVGKSFFSVNYAFYLKKKGARVGLLDADINGPSLPTLLPFGHTYAKFKTFNKNKNNKICYENEQTINNNNIKNNISINEIITNNQTNNDTPLDKNNGTSLDKNNGTSLDKNRHDFHGKQNEQFLHKNLNIIQDSTKPLNKNQHVYGNGQIITENNSDYESMNNSRNIHTSSHHNKWDTNEQENVKHMDDNNNTNVKGDIYGKNENEIYGNGDLTGNDVLYGKDVLYRNDVLYGNKSLYEQQVMHEQKNQYEVRDMRKQENPDTNVALIEPIVYKDVKLMSYAYIKNNTSLGFASFRGPILNELIKEMLHNVDWGVLDYLIVDMPPGTHDIHLNLFENEQINGIIMITTPNDLSVNDVEKGINMCNHFNLPIICLIINMNYFICDNCDKKHYLFNNCNLDKLKNKIQNIYDLPFNSILSQNVYYTNKNDNKQKLFPFILAYEKHYLIEKIEYIFQQVTRQISILKYNHNLNIPSLQIYNKYYIQLTFDSIDNKYVFSDDILTCHVKYIRLKCTCTICKTNKEIRSQKKKSNKLLTNNYDNTYNKNHNIHKNINNTNLYIKQIIKLGIHNVKFIWSDNHTSVFSYSYLKHIFQKNNILNDQLKTCKSGNNTNYEW</sequence>
<dbReference type="InterPro" id="IPR002744">
    <property type="entry name" value="MIP18-like"/>
</dbReference>
<accession>A0A8C9GMW0</accession>
<keyword evidence="9" id="KW-1185">Reference proteome</keyword>
<proteinExistence type="predicted"/>
<dbReference type="InterPro" id="IPR027417">
    <property type="entry name" value="P-loop_NTPase"/>
</dbReference>
<feature type="compositionally biased region" description="Polar residues" evidence="5">
    <location>
        <begin position="259"/>
        <end position="278"/>
    </location>
</feature>
<keyword evidence="2" id="KW-0547">Nucleotide-binding</keyword>
<keyword evidence="1" id="KW-0479">Metal-binding</keyword>
<dbReference type="Pfam" id="PF01883">
    <property type="entry name" value="FeS_assembly_P"/>
    <property type="match status" value="1"/>
</dbReference>
<dbReference type="GO" id="GO:0051539">
    <property type="term" value="F:4 iron, 4 sulfur cluster binding"/>
    <property type="evidence" value="ECO:0007669"/>
    <property type="project" value="TreeGrafter"/>
</dbReference>
<dbReference type="SUPFAM" id="SSF52540">
    <property type="entry name" value="P-loop containing nucleoside triphosphate hydrolases"/>
    <property type="match status" value="1"/>
</dbReference>
<dbReference type="Gene3D" id="3.40.50.300">
    <property type="entry name" value="P-loop containing nucleotide triphosphate hydrolases"/>
    <property type="match status" value="2"/>
</dbReference>
<evidence type="ECO:0000256" key="4">
    <source>
        <dbReference type="ARBA" id="ARBA00023004"/>
    </source>
</evidence>
<dbReference type="Pfam" id="PF10609">
    <property type="entry name" value="ParA"/>
    <property type="match status" value="2"/>
</dbReference>
<dbReference type="PANTHER" id="PTHR42961:SF2">
    <property type="entry name" value="IRON-SULFUR PROTEIN NUBPL"/>
    <property type="match status" value="1"/>
</dbReference>
<keyword evidence="3" id="KW-0067">ATP-binding</keyword>
<feature type="transmembrane region" description="Helical" evidence="6">
    <location>
        <begin position="12"/>
        <end position="35"/>
    </location>
</feature>
<evidence type="ECO:0000256" key="6">
    <source>
        <dbReference type="SAM" id="Phobius"/>
    </source>
</evidence>
<keyword evidence="6" id="KW-1133">Transmembrane helix</keyword>
<organism evidence="8 9">
    <name type="scientific">Piliocolobus tephrosceles</name>
    <name type="common">Ugandan red Colobus</name>
    <dbReference type="NCBI Taxonomy" id="591936"/>
    <lineage>
        <taxon>Eukaryota</taxon>
        <taxon>Metazoa</taxon>
        <taxon>Chordata</taxon>
        <taxon>Craniata</taxon>
        <taxon>Vertebrata</taxon>
        <taxon>Euteleostomi</taxon>
        <taxon>Mammalia</taxon>
        <taxon>Eutheria</taxon>
        <taxon>Euarchontoglires</taxon>
        <taxon>Primates</taxon>
        <taxon>Haplorrhini</taxon>
        <taxon>Catarrhini</taxon>
        <taxon>Cercopithecidae</taxon>
        <taxon>Colobinae</taxon>
        <taxon>Piliocolobus</taxon>
    </lineage>
</organism>
<evidence type="ECO:0000256" key="5">
    <source>
        <dbReference type="SAM" id="MobiDB-lite"/>
    </source>
</evidence>
<dbReference type="InterPro" id="IPR033756">
    <property type="entry name" value="YlxH/NBP35"/>
</dbReference>
<feature type="domain" description="MIP18 family-like" evidence="7">
    <location>
        <begin position="65"/>
        <end position="141"/>
    </location>
</feature>
<dbReference type="SUPFAM" id="SSF117916">
    <property type="entry name" value="Fe-S cluster assembly (FSCA) domain-like"/>
    <property type="match status" value="1"/>
</dbReference>
<evidence type="ECO:0000256" key="2">
    <source>
        <dbReference type="ARBA" id="ARBA00022741"/>
    </source>
</evidence>
<dbReference type="InterPro" id="IPR044304">
    <property type="entry name" value="NUBPL-like"/>
</dbReference>
<reference evidence="8" key="1">
    <citation type="submission" date="2025-08" db="UniProtKB">
        <authorList>
            <consortium name="Ensembl"/>
        </authorList>
    </citation>
    <scope>IDENTIFICATION</scope>
</reference>
<feature type="region of interest" description="Disordered" evidence="5">
    <location>
        <begin position="255"/>
        <end position="280"/>
    </location>
</feature>
<evidence type="ECO:0000256" key="3">
    <source>
        <dbReference type="ARBA" id="ARBA00022840"/>
    </source>
</evidence>
<dbReference type="Proteomes" id="UP000694416">
    <property type="component" value="Unplaced"/>
</dbReference>
<dbReference type="Ensembl" id="ENSPTET00000010178.1">
    <property type="protein sequence ID" value="ENSPTEP00000006631.1"/>
    <property type="gene ID" value="ENSPTEG00000007601.1"/>
</dbReference>
<keyword evidence="6" id="KW-0472">Membrane</keyword>
<dbReference type="AlphaFoldDB" id="A0A8C9GMW0"/>
<dbReference type="Gene3D" id="3.30.2020.30">
    <property type="match status" value="1"/>
</dbReference>
<name>A0A8C9GMW0_9PRIM</name>
<dbReference type="GO" id="GO:0005524">
    <property type="term" value="F:ATP binding"/>
    <property type="evidence" value="ECO:0007669"/>
    <property type="project" value="UniProtKB-KW"/>
</dbReference>
<dbReference type="InterPro" id="IPR038492">
    <property type="entry name" value="GBBH-like_N_sf"/>
</dbReference>